<comment type="subcellular location">
    <subcellularLocation>
        <location evidence="1">Nucleus</location>
    </subcellularLocation>
</comment>
<evidence type="ECO:0000313" key="15">
    <source>
        <dbReference type="RefSeq" id="XP_018023282.1"/>
    </source>
</evidence>
<feature type="compositionally biased region" description="Low complexity" evidence="12">
    <location>
        <begin position="951"/>
        <end position="982"/>
    </location>
</feature>
<evidence type="ECO:0000256" key="5">
    <source>
        <dbReference type="ARBA" id="ARBA00022771"/>
    </source>
</evidence>
<feature type="compositionally biased region" description="Low complexity" evidence="12">
    <location>
        <begin position="1189"/>
        <end position="1260"/>
    </location>
</feature>
<feature type="domain" description="C2H2-type" evidence="13">
    <location>
        <begin position="1953"/>
        <end position="1981"/>
    </location>
</feature>
<feature type="domain" description="C2H2-type" evidence="13">
    <location>
        <begin position="1839"/>
        <end position="1866"/>
    </location>
</feature>
<evidence type="ECO:0000256" key="9">
    <source>
        <dbReference type="ARBA" id="ARBA00023163"/>
    </source>
</evidence>
<evidence type="ECO:0000256" key="10">
    <source>
        <dbReference type="ARBA" id="ARBA00023242"/>
    </source>
</evidence>
<proteinExistence type="inferred from homology"/>
<feature type="domain" description="C2H2-type" evidence="13">
    <location>
        <begin position="1897"/>
        <end position="1924"/>
    </location>
</feature>
<feature type="region of interest" description="Disordered" evidence="12">
    <location>
        <begin position="951"/>
        <end position="1017"/>
    </location>
</feature>
<dbReference type="GO" id="GO:0003682">
    <property type="term" value="F:chromatin binding"/>
    <property type="evidence" value="ECO:0007669"/>
    <property type="project" value="UniProtKB-ARBA"/>
</dbReference>
<name>A0A8B7PC75_HYAAZ</name>
<dbReference type="RefSeq" id="XP_047735609.1">
    <property type="nucleotide sequence ID" value="XM_047879653.1"/>
</dbReference>
<evidence type="ECO:0000259" key="13">
    <source>
        <dbReference type="PROSITE" id="PS50157"/>
    </source>
</evidence>
<dbReference type="PROSITE" id="PS50157">
    <property type="entry name" value="ZINC_FINGER_C2H2_2"/>
    <property type="match status" value="12"/>
</dbReference>
<accession>A0A8B7PC75</accession>
<feature type="domain" description="C2H2-type" evidence="13">
    <location>
        <begin position="1656"/>
        <end position="1683"/>
    </location>
</feature>
<feature type="domain" description="C2H2-type" evidence="13">
    <location>
        <begin position="1712"/>
        <end position="1736"/>
    </location>
</feature>
<feature type="domain" description="C2H2-type" evidence="13">
    <location>
        <begin position="1777"/>
        <end position="1805"/>
    </location>
</feature>
<evidence type="ECO:0000313" key="17">
    <source>
        <dbReference type="RefSeq" id="XP_047735610.1"/>
    </source>
</evidence>
<dbReference type="GeneID" id="108679190"/>
<dbReference type="PANTHER" id="PTHR24394">
    <property type="entry name" value="ZINC FINGER PROTEIN"/>
    <property type="match status" value="1"/>
</dbReference>
<feature type="domain" description="C2H2-type" evidence="13">
    <location>
        <begin position="1573"/>
        <end position="1600"/>
    </location>
</feature>
<evidence type="ECO:0000313" key="16">
    <source>
        <dbReference type="RefSeq" id="XP_047735609.1"/>
    </source>
</evidence>
<feature type="compositionally biased region" description="Gly residues" evidence="12">
    <location>
        <begin position="903"/>
        <end position="912"/>
    </location>
</feature>
<feature type="region of interest" description="Disordered" evidence="12">
    <location>
        <begin position="1"/>
        <end position="38"/>
    </location>
</feature>
<keyword evidence="6" id="KW-0862">Zinc</keyword>
<dbReference type="RefSeq" id="XP_018023282.1">
    <property type="nucleotide sequence ID" value="XM_018167793.1"/>
</dbReference>
<sequence>MSHLLPQENTSSDMQGNGGTEGTQQMLPAEQHPPVNASHNGRMFLDYCATSQGLPMDCPQHSHDPLPGTSNQDLADANNEYLPPNASPNSTAKHPGFCIVCCLEQSDLVSHMAKHSKEEMISALMNKSKLSTSMAGTGLLHCLNQPHISVDFAQQARYSQVSQSSEMSLNNESGMQQASVTAAAAAAALLHLGGNSGQRMSGAGLSSGLVSNTATFSDTEVTVKSTTHNQPPPDYHQHHTRVSTQVALCNQAETSLTAGGISHPHFNCISETMFQPKSLSSPQVLVQDSNSVSQASINDGIAVPSMDQQYNPGNLLTMASQVPLLMMQNNMALTYQSQDLQPNSNELNNSIQLQQNSPFQPSMVLPSPRYRLLPSQSQPHPSVPLISRPSFPVNYIVLNNNGNAILSPMPTTVQINGNYLMNSNGSIMPGTLSNIQMASFNQVAGVTSFVGQGLPLQTQFLKTNDPQPSISVSPCFMTQLDAATPLLKSHFPPPTNQVNVSGDTPAPLQDSKLNLGLLAGNNGITTSDTPIMSDGSSASVASLSSCKNSLTTVRVGSNITISLPEGMADKKERLQQIINEELVRGILLNDSHDVTVDTLNKQINRNNIAQNKPRDSAELESGEPCGRLKDDKTKIEYFGDMSNAVSDVVINPNEAADDSEASRSKSFQLHALSTSNSCIKPQNPSGKLICHASGQSSCPAVQVMSSTHGQELPARPSDNIFLVNTSPPALPQQTSTDTLASLSTDCHLAHKDSTILSQDANDGQLDPLCVQDKETSNARINKENFATSFSNFLKKDNTKELTDSPRKRLSDSPFASSSSSFRVLSLADVEDPGLFDLKIKVKQDDLGGLDEDRVLFSPSSSASNNNSSSSAGLRAEEDLSLRTAETLADSDSEHDRAISRTSSGGGSGGGSRGSFCPDDTRSFPDPTSVLQLTMDASDSLATSEVLLTNLSSEDNSSSTNVASSTASPASQTHISSPNSITSTRRRSRCRRSTTSSIASTFVASSSASPSSSESDSLFSIDSPVDLRYVQNNGLQEDKIQPNGDTINNVNVNTQPNNNTLKDIQNNTQSNSDTINNNRESGYACSSWQDTFSTPARRRRHDPSKQHKITQDNIHPTHHSNTQATHHSSTKTPEARAPMSPAKRNLLMEDFDLRLPELSSPESSLLSPASLPGLLSPTPRSSFLSSTTQPSVLSPTPRPSLLSTTSRPSLLSHTTRYEQPSLLSPTSRPSLLSPTPRSSLLSPTSRHSLLPSSRSSFFHSPASPTNYSSREVESNEVAAAGAVLLNLDSCTVMPHSHNLVPWLPCSPQQHQQHHHFQHPGVVIQSSTTNSGESNSSMCFSTSDILRNISSYLSPKRVGADTPGFDEGSAGLGCLETSLNLASYDNEMAVLSPAKSPSKMAGFKAAHRILTSPQPSTSGLGKRGLGALVQDQDYEFDYDSDGYADSDSELAALTRSSLPLEQWKCHECNKTFKSLKEKLLHAGKHSPSCGGPDAAGMPPFVENPPDAANFTDDCQDTSAKCLQVGHEDVKPLVKMELPLYGSSDAQSAVFEQQLLMQQKLSLQMLEACRTESRDFKCPECFLLFSSADELLNHRKKVLGSKNFCPLCHEEFSSWWQKSNHIKTSHISQHFTCSFCYVTYKSLSNWRRHQLVHLGLVPFECKRCGKRFTRRYELLQHERVHTGEKPYTCPQCAKTFANESNLRRHLFTHSQDQQTSCKVCNKSYKNARSLMKHKLVVHSVAGKPAKIQRDFICSYENCGMIFPSVKKLSWHQETHQRWPKRCDFCQERFVHQSNLVKHIRQKHDPQYMQDKEGNKTCPVCFKVFLKTSLPLHMRIHSGVKPYKCYMCNKKFRVKCNLDTHMFIHSGKRDRPFKCNLCVRSFCRDKDLDAHVRSHKNIRPFICNECGKSFIHKNNLTAHMAQHSGQKEHKCAYCGKTFFRKYNLINHERVHTGETPYSCPICGKTFTQKSNYNVHRKSFHVDRHAVHEEI</sequence>
<evidence type="ECO:0000256" key="6">
    <source>
        <dbReference type="ARBA" id="ARBA00022833"/>
    </source>
</evidence>
<feature type="compositionally biased region" description="Basic residues" evidence="12">
    <location>
        <begin position="1095"/>
        <end position="1107"/>
    </location>
</feature>
<feature type="compositionally biased region" description="Polar residues" evidence="12">
    <location>
        <begin position="1060"/>
        <end position="1093"/>
    </location>
</feature>
<dbReference type="SUPFAM" id="SSF57667">
    <property type="entry name" value="beta-beta-alpha zinc fingers"/>
    <property type="match status" value="6"/>
</dbReference>
<dbReference type="Proteomes" id="UP000694843">
    <property type="component" value="Unplaced"/>
</dbReference>
<evidence type="ECO:0000256" key="1">
    <source>
        <dbReference type="ARBA" id="ARBA00004123"/>
    </source>
</evidence>
<evidence type="ECO:0000256" key="2">
    <source>
        <dbReference type="ARBA" id="ARBA00006991"/>
    </source>
</evidence>
<gene>
    <name evidence="15 16 17" type="primary">LOC108679190</name>
</gene>
<keyword evidence="4" id="KW-0677">Repeat</keyword>
<dbReference type="FunFam" id="3.30.160.60:FF:000065">
    <property type="entry name" value="B-cell CLL/lymphoma 6, member B"/>
    <property type="match status" value="1"/>
</dbReference>
<comment type="similarity">
    <text evidence="2">Belongs to the krueppel C2H2-type zinc-finger protein family.</text>
</comment>
<dbReference type="PANTHER" id="PTHR24394:SF29">
    <property type="entry name" value="MYONEURIN"/>
    <property type="match status" value="1"/>
</dbReference>
<feature type="domain" description="C2H2-type" evidence="13">
    <location>
        <begin position="1748"/>
        <end position="1772"/>
    </location>
</feature>
<feature type="region of interest" description="Disordered" evidence="12">
    <location>
        <begin position="56"/>
        <end position="88"/>
    </location>
</feature>
<dbReference type="GO" id="GO:0000981">
    <property type="term" value="F:DNA-binding transcription factor activity, RNA polymerase II-specific"/>
    <property type="evidence" value="ECO:0007669"/>
    <property type="project" value="TreeGrafter"/>
</dbReference>
<keyword evidence="3" id="KW-0479">Metal-binding</keyword>
<dbReference type="FunFam" id="3.30.160.60:FF:000193">
    <property type="entry name" value="Zinc finger protein 300"/>
    <property type="match status" value="1"/>
</dbReference>
<keyword evidence="7" id="KW-0805">Transcription regulation</keyword>
<feature type="domain" description="C2H2-type" evidence="13">
    <location>
        <begin position="1925"/>
        <end position="1952"/>
    </location>
</feature>
<feature type="region of interest" description="Disordered" evidence="12">
    <location>
        <begin position="855"/>
        <end position="927"/>
    </location>
</feature>
<feature type="compositionally biased region" description="Polar residues" evidence="12">
    <location>
        <begin position="1177"/>
        <end position="1188"/>
    </location>
</feature>
<dbReference type="GO" id="GO:0008270">
    <property type="term" value="F:zinc ion binding"/>
    <property type="evidence" value="ECO:0007669"/>
    <property type="project" value="UniProtKB-KW"/>
</dbReference>
<feature type="compositionally biased region" description="Polar residues" evidence="12">
    <location>
        <begin position="1110"/>
        <end position="1131"/>
    </location>
</feature>
<feature type="compositionally biased region" description="Low complexity" evidence="12">
    <location>
        <begin position="1158"/>
        <end position="1176"/>
    </location>
</feature>
<feature type="region of interest" description="Disordered" evidence="12">
    <location>
        <begin position="1052"/>
        <end position="1138"/>
    </location>
</feature>
<dbReference type="SMART" id="SM00355">
    <property type="entry name" value="ZnF_C2H2"/>
    <property type="match status" value="16"/>
</dbReference>
<feature type="region of interest" description="Disordered" evidence="12">
    <location>
        <begin position="1158"/>
        <end position="1270"/>
    </location>
</feature>
<dbReference type="PROSITE" id="PS00028">
    <property type="entry name" value="ZINC_FINGER_C2H2_1"/>
    <property type="match status" value="11"/>
</dbReference>
<keyword evidence="10" id="KW-0539">Nucleus</keyword>
<dbReference type="OrthoDB" id="6377414at2759"/>
<dbReference type="InterPro" id="IPR036236">
    <property type="entry name" value="Znf_C2H2_sf"/>
</dbReference>
<dbReference type="FunFam" id="3.30.160.60:FF:000446">
    <property type="entry name" value="Zinc finger protein"/>
    <property type="match status" value="1"/>
</dbReference>
<dbReference type="KEGG" id="hazt:108679190"/>
<feature type="domain" description="C2H2-type" evidence="13">
    <location>
        <begin position="1684"/>
        <end position="1711"/>
    </location>
</feature>
<keyword evidence="8" id="KW-0238">DNA-binding</keyword>
<organism evidence="14 15">
    <name type="scientific">Hyalella azteca</name>
    <name type="common">Amphipod</name>
    <dbReference type="NCBI Taxonomy" id="294128"/>
    <lineage>
        <taxon>Eukaryota</taxon>
        <taxon>Metazoa</taxon>
        <taxon>Ecdysozoa</taxon>
        <taxon>Arthropoda</taxon>
        <taxon>Crustacea</taxon>
        <taxon>Multicrustacea</taxon>
        <taxon>Malacostraca</taxon>
        <taxon>Eumalacostraca</taxon>
        <taxon>Peracarida</taxon>
        <taxon>Amphipoda</taxon>
        <taxon>Senticaudata</taxon>
        <taxon>Talitrida</taxon>
        <taxon>Talitroidea</taxon>
        <taxon>Hyalellidae</taxon>
        <taxon>Hyalella</taxon>
    </lineage>
</organism>
<protein>
    <submittedName>
        <fullName evidence="15 16">Uncharacterized protein LOC108679190</fullName>
    </submittedName>
</protein>
<keyword evidence="5 11" id="KW-0863">Zinc-finger</keyword>
<feature type="compositionally biased region" description="Low complexity" evidence="12">
    <location>
        <begin position="992"/>
        <end position="1017"/>
    </location>
</feature>
<evidence type="ECO:0000256" key="3">
    <source>
        <dbReference type="ARBA" id="ARBA00022723"/>
    </source>
</evidence>
<reference evidence="15 16" key="1">
    <citation type="submission" date="2025-04" db="UniProtKB">
        <authorList>
            <consortium name="RefSeq"/>
        </authorList>
    </citation>
    <scope>IDENTIFICATION</scope>
    <source>
        <tissue evidence="15 16">Whole organism</tissue>
    </source>
</reference>
<dbReference type="FunFam" id="3.30.160.60:FF:000690">
    <property type="entry name" value="Zinc finger protein 354C"/>
    <property type="match status" value="1"/>
</dbReference>
<dbReference type="GO" id="GO:0005634">
    <property type="term" value="C:nucleus"/>
    <property type="evidence" value="ECO:0007669"/>
    <property type="project" value="UniProtKB-SubCell"/>
</dbReference>
<dbReference type="InterPro" id="IPR013087">
    <property type="entry name" value="Znf_C2H2_type"/>
</dbReference>
<evidence type="ECO:0000256" key="4">
    <source>
        <dbReference type="ARBA" id="ARBA00022737"/>
    </source>
</evidence>
<evidence type="ECO:0000256" key="12">
    <source>
        <dbReference type="SAM" id="MobiDB-lite"/>
    </source>
</evidence>
<feature type="domain" description="C2H2-type" evidence="13">
    <location>
        <begin position="1869"/>
        <end position="1896"/>
    </location>
</feature>
<feature type="domain" description="C2H2-type" evidence="13">
    <location>
        <begin position="1628"/>
        <end position="1655"/>
    </location>
</feature>
<evidence type="ECO:0000256" key="7">
    <source>
        <dbReference type="ARBA" id="ARBA00023015"/>
    </source>
</evidence>
<evidence type="ECO:0000256" key="8">
    <source>
        <dbReference type="ARBA" id="ARBA00023125"/>
    </source>
</evidence>
<keyword evidence="14" id="KW-1185">Reference proteome</keyword>
<dbReference type="FunFam" id="3.30.160.60:FF:001498">
    <property type="entry name" value="Zinc finger protein 404"/>
    <property type="match status" value="1"/>
</dbReference>
<dbReference type="Pfam" id="PF00096">
    <property type="entry name" value="zf-C2H2"/>
    <property type="match status" value="7"/>
</dbReference>
<dbReference type="FunFam" id="3.30.160.60:FF:001480">
    <property type="entry name" value="Si:cabz01071911.3"/>
    <property type="match status" value="1"/>
</dbReference>
<dbReference type="Gene3D" id="3.30.160.60">
    <property type="entry name" value="Classic Zinc Finger"/>
    <property type="match status" value="9"/>
</dbReference>
<dbReference type="RefSeq" id="XP_047735610.1">
    <property type="nucleotide sequence ID" value="XM_047879654.1"/>
</dbReference>
<feature type="compositionally biased region" description="Low complexity" evidence="12">
    <location>
        <begin position="857"/>
        <end position="871"/>
    </location>
</feature>
<keyword evidence="9" id="KW-0804">Transcription</keyword>
<dbReference type="GO" id="GO:0003677">
    <property type="term" value="F:DNA binding"/>
    <property type="evidence" value="ECO:0007669"/>
    <property type="project" value="UniProtKB-KW"/>
</dbReference>
<evidence type="ECO:0000256" key="11">
    <source>
        <dbReference type="PROSITE-ProRule" id="PRU00042"/>
    </source>
</evidence>
<evidence type="ECO:0000313" key="14">
    <source>
        <dbReference type="Proteomes" id="UP000694843"/>
    </source>
</evidence>
<dbReference type="Pfam" id="PF13912">
    <property type="entry name" value="zf-C2H2_6"/>
    <property type="match status" value="1"/>
</dbReference>